<evidence type="ECO:0000256" key="1">
    <source>
        <dbReference type="ARBA" id="ARBA00004824"/>
    </source>
</evidence>
<evidence type="ECO:0000313" key="9">
    <source>
        <dbReference type="EMBL" id="SFN61497.1"/>
    </source>
</evidence>
<dbReference type="GO" id="GO:0046394">
    <property type="term" value="P:carboxylic acid biosynthetic process"/>
    <property type="evidence" value="ECO:0007669"/>
    <property type="project" value="UniProtKB-ARBA"/>
</dbReference>
<dbReference type="SUPFAM" id="SSF56752">
    <property type="entry name" value="D-aminoacid aminotransferase-like PLP-dependent enzymes"/>
    <property type="match status" value="1"/>
</dbReference>
<evidence type="ECO:0000256" key="6">
    <source>
        <dbReference type="ARBA" id="ARBA00048212"/>
    </source>
</evidence>
<sequence length="281" mass="31773">MVNFNGNLTADVNIISLNNRGFAYGDAVFETCKYSHGKLLFWEDHYFRLMASMRIMRMEIPMDFTMEFLEAEIQKTLSENKLENNTSRVKLTVFRGEGGLYNPTSKEVGFVISVSALDADFYLMNDGDYEVDLFKDFYVSPSLLSTLKTNNKAINVVGSVYAEENNLQNALLLNTDKKVVEALNGNLFLVSGHVIKTPPLSDGCLKGIMRKQIIELIAQLPDYELEEASISPFELQKADALFITNVIVGIQPVSKYRKKLYDHAVAKMLLQKLQVKIRLSN</sequence>
<dbReference type="EMBL" id="FOVN01000002">
    <property type="protein sequence ID" value="SFN61497.1"/>
    <property type="molecule type" value="Genomic_DNA"/>
</dbReference>
<comment type="catalytic activity">
    <reaction evidence="8">
        <text>L-leucine + 2-oxoglutarate = 4-methyl-2-oxopentanoate + L-glutamate</text>
        <dbReference type="Rhea" id="RHEA:18321"/>
        <dbReference type="ChEBI" id="CHEBI:16810"/>
        <dbReference type="ChEBI" id="CHEBI:17865"/>
        <dbReference type="ChEBI" id="CHEBI:29985"/>
        <dbReference type="ChEBI" id="CHEBI:57427"/>
        <dbReference type="EC" id="2.6.1.42"/>
    </reaction>
</comment>
<dbReference type="EC" id="2.6.1.42" evidence="5"/>
<dbReference type="InterPro" id="IPR036038">
    <property type="entry name" value="Aminotransferase-like"/>
</dbReference>
<evidence type="ECO:0000256" key="7">
    <source>
        <dbReference type="ARBA" id="ARBA00048798"/>
    </source>
</evidence>
<comment type="similarity">
    <text evidence="4">Belongs to the class-IV pyridoxal-phosphate-dependent aminotransferase family.</text>
</comment>
<organism evidence="9 10">
    <name type="scientific">Bizionia echini</name>
    <dbReference type="NCBI Taxonomy" id="649333"/>
    <lineage>
        <taxon>Bacteria</taxon>
        <taxon>Pseudomonadati</taxon>
        <taxon>Bacteroidota</taxon>
        <taxon>Flavobacteriia</taxon>
        <taxon>Flavobacteriales</taxon>
        <taxon>Flavobacteriaceae</taxon>
        <taxon>Bizionia</taxon>
    </lineage>
</organism>
<keyword evidence="9" id="KW-0032">Aminotransferase</keyword>
<evidence type="ECO:0000313" key="10">
    <source>
        <dbReference type="Proteomes" id="UP000198705"/>
    </source>
</evidence>
<evidence type="ECO:0000256" key="3">
    <source>
        <dbReference type="ARBA" id="ARBA00005072"/>
    </source>
</evidence>
<dbReference type="Proteomes" id="UP000198705">
    <property type="component" value="Unassembled WGS sequence"/>
</dbReference>
<keyword evidence="10" id="KW-1185">Reference proteome</keyword>
<dbReference type="GO" id="GO:0004084">
    <property type="term" value="F:branched-chain-amino-acid transaminase activity"/>
    <property type="evidence" value="ECO:0007669"/>
    <property type="project" value="UniProtKB-EC"/>
</dbReference>
<dbReference type="InterPro" id="IPR050571">
    <property type="entry name" value="Class-IV_PLP-Dep_Aminotrnsfr"/>
</dbReference>
<dbReference type="Gene3D" id="3.20.10.10">
    <property type="entry name" value="D-amino Acid Aminotransferase, subunit A, domain 2"/>
    <property type="match status" value="1"/>
</dbReference>
<dbReference type="PANTHER" id="PTHR42743">
    <property type="entry name" value="AMINO-ACID AMINOTRANSFERASE"/>
    <property type="match status" value="1"/>
</dbReference>
<gene>
    <name evidence="9" type="ORF">SAMN04487989_10234</name>
</gene>
<dbReference type="OrthoDB" id="9805628at2"/>
<dbReference type="InterPro" id="IPR001544">
    <property type="entry name" value="Aminotrans_IV"/>
</dbReference>
<dbReference type="Gene3D" id="3.30.470.10">
    <property type="match status" value="1"/>
</dbReference>
<evidence type="ECO:0000256" key="2">
    <source>
        <dbReference type="ARBA" id="ARBA00004931"/>
    </source>
</evidence>
<dbReference type="AlphaFoldDB" id="A0A1I5AGE3"/>
<evidence type="ECO:0000256" key="8">
    <source>
        <dbReference type="ARBA" id="ARBA00049229"/>
    </source>
</evidence>
<accession>A0A1I5AGE3</accession>
<protein>
    <recommendedName>
        <fullName evidence="5">branched-chain-amino-acid transaminase</fullName>
        <ecNumber evidence="5">2.6.1.42</ecNumber>
    </recommendedName>
</protein>
<comment type="catalytic activity">
    <reaction evidence="6">
        <text>L-valine + 2-oxoglutarate = 3-methyl-2-oxobutanoate + L-glutamate</text>
        <dbReference type="Rhea" id="RHEA:24813"/>
        <dbReference type="ChEBI" id="CHEBI:11851"/>
        <dbReference type="ChEBI" id="CHEBI:16810"/>
        <dbReference type="ChEBI" id="CHEBI:29985"/>
        <dbReference type="ChEBI" id="CHEBI:57762"/>
        <dbReference type="EC" id="2.6.1.42"/>
    </reaction>
</comment>
<keyword evidence="9" id="KW-0808">Transferase</keyword>
<reference evidence="10" key="1">
    <citation type="submission" date="2016-10" db="EMBL/GenBank/DDBJ databases">
        <authorList>
            <person name="Varghese N."/>
            <person name="Submissions S."/>
        </authorList>
    </citation>
    <scope>NUCLEOTIDE SEQUENCE [LARGE SCALE GENOMIC DNA]</scope>
    <source>
        <strain evidence="10">DSM 23925</strain>
    </source>
</reference>
<comment type="pathway">
    <text evidence="2">Amino-acid biosynthesis; L-valine biosynthesis; L-valine from pyruvate: step 4/4.</text>
</comment>
<dbReference type="CDD" id="cd00449">
    <property type="entry name" value="PLPDE_IV"/>
    <property type="match status" value="1"/>
</dbReference>
<dbReference type="STRING" id="649333.SAMN04487989_10234"/>
<evidence type="ECO:0000256" key="4">
    <source>
        <dbReference type="ARBA" id="ARBA00009320"/>
    </source>
</evidence>
<dbReference type="InterPro" id="IPR043131">
    <property type="entry name" value="BCAT-like_N"/>
</dbReference>
<dbReference type="InterPro" id="IPR043132">
    <property type="entry name" value="BCAT-like_C"/>
</dbReference>
<proteinExistence type="inferred from homology"/>
<dbReference type="RefSeq" id="WP_092206832.1">
    <property type="nucleotide sequence ID" value="NZ_FOVN01000002.1"/>
</dbReference>
<comment type="pathway">
    <text evidence="3">Amino-acid biosynthesis; L-leucine biosynthesis; L-leucine from 3-methyl-2-oxobutanoate: step 4/4.</text>
</comment>
<comment type="catalytic activity">
    <reaction evidence="7">
        <text>L-isoleucine + 2-oxoglutarate = (S)-3-methyl-2-oxopentanoate + L-glutamate</text>
        <dbReference type="Rhea" id="RHEA:24801"/>
        <dbReference type="ChEBI" id="CHEBI:16810"/>
        <dbReference type="ChEBI" id="CHEBI:29985"/>
        <dbReference type="ChEBI" id="CHEBI:35146"/>
        <dbReference type="ChEBI" id="CHEBI:58045"/>
        <dbReference type="EC" id="2.6.1.42"/>
    </reaction>
</comment>
<name>A0A1I5AGE3_9FLAO</name>
<comment type="pathway">
    <text evidence="1">Amino-acid biosynthesis; L-isoleucine biosynthesis; L-isoleucine from 2-oxobutanoate: step 4/4.</text>
</comment>
<evidence type="ECO:0000256" key="5">
    <source>
        <dbReference type="ARBA" id="ARBA00013053"/>
    </source>
</evidence>
<dbReference type="PANTHER" id="PTHR42743:SF11">
    <property type="entry name" value="AMINODEOXYCHORISMATE LYASE"/>
    <property type="match status" value="1"/>
</dbReference>
<dbReference type="Pfam" id="PF01063">
    <property type="entry name" value="Aminotran_4"/>
    <property type="match status" value="1"/>
</dbReference>